<gene>
    <name evidence="2" type="ORF">LAESUDRAFT_501900</name>
</gene>
<feature type="compositionally biased region" description="Polar residues" evidence="1">
    <location>
        <begin position="34"/>
        <end position="43"/>
    </location>
</feature>
<dbReference type="EMBL" id="KV427672">
    <property type="protein sequence ID" value="KZT01013.1"/>
    <property type="molecule type" value="Genomic_DNA"/>
</dbReference>
<protein>
    <submittedName>
        <fullName evidence="2">Uncharacterized protein</fullName>
    </submittedName>
</protein>
<dbReference type="RefSeq" id="XP_040758753.1">
    <property type="nucleotide sequence ID" value="XM_040902708.1"/>
</dbReference>
<accession>A0A165BGI1</accession>
<dbReference type="Proteomes" id="UP000076871">
    <property type="component" value="Unassembled WGS sequence"/>
</dbReference>
<dbReference type="AlphaFoldDB" id="A0A165BGI1"/>
<evidence type="ECO:0000313" key="3">
    <source>
        <dbReference type="Proteomes" id="UP000076871"/>
    </source>
</evidence>
<evidence type="ECO:0000313" key="2">
    <source>
        <dbReference type="EMBL" id="KZT01013.1"/>
    </source>
</evidence>
<feature type="compositionally biased region" description="Low complexity" evidence="1">
    <location>
        <begin position="59"/>
        <end position="79"/>
    </location>
</feature>
<evidence type="ECO:0000256" key="1">
    <source>
        <dbReference type="SAM" id="MobiDB-lite"/>
    </source>
</evidence>
<keyword evidence="3" id="KW-1185">Reference proteome</keyword>
<dbReference type="GeneID" id="63819739"/>
<dbReference type="InParanoid" id="A0A165BGI1"/>
<name>A0A165BGI1_9APHY</name>
<organism evidence="2 3">
    <name type="scientific">Laetiporus sulphureus 93-53</name>
    <dbReference type="NCBI Taxonomy" id="1314785"/>
    <lineage>
        <taxon>Eukaryota</taxon>
        <taxon>Fungi</taxon>
        <taxon>Dikarya</taxon>
        <taxon>Basidiomycota</taxon>
        <taxon>Agaricomycotina</taxon>
        <taxon>Agaricomycetes</taxon>
        <taxon>Polyporales</taxon>
        <taxon>Laetiporus</taxon>
    </lineage>
</organism>
<reference evidence="2 3" key="1">
    <citation type="journal article" date="2016" name="Mol. Biol. Evol.">
        <title>Comparative Genomics of Early-Diverging Mushroom-Forming Fungi Provides Insights into the Origins of Lignocellulose Decay Capabilities.</title>
        <authorList>
            <person name="Nagy L.G."/>
            <person name="Riley R."/>
            <person name="Tritt A."/>
            <person name="Adam C."/>
            <person name="Daum C."/>
            <person name="Floudas D."/>
            <person name="Sun H."/>
            <person name="Yadav J.S."/>
            <person name="Pangilinan J."/>
            <person name="Larsson K.H."/>
            <person name="Matsuura K."/>
            <person name="Barry K."/>
            <person name="Labutti K."/>
            <person name="Kuo R."/>
            <person name="Ohm R.A."/>
            <person name="Bhattacharya S.S."/>
            <person name="Shirouzu T."/>
            <person name="Yoshinaga Y."/>
            <person name="Martin F.M."/>
            <person name="Grigoriev I.V."/>
            <person name="Hibbett D.S."/>
        </authorList>
    </citation>
    <scope>NUCLEOTIDE SEQUENCE [LARGE SCALE GENOMIC DNA]</scope>
    <source>
        <strain evidence="2 3">93-53</strain>
    </source>
</reference>
<sequence>MACERERARSTPASSSTPRQLRACARVLDGHSTLCTPQRTNASPRCRSPATTALPAPNASSHSCRPAPSAARSLARSPRFTSARTHAGDGDPAVAAVQEEGGMEGWHWIGAVGESRSPGIARRPRAHTLAFYRLSPLVRPSQRALPTSTTLAPAHALSGAPSLTPRQRRARARVLNGHDPLCCPRCNNASPPRRSPQPPPSQRRRHAPLTPRPITTALERVNACNRWRLGCGGTTGGGRDGGIALDRCCSALCDLEALARMHAMHRPRASRIAHLFLPYTTISCPSHVLHHYGTRTGRVLCSPPPPYQRPTRCADCAGLPHPRPTPLRSPRLSSARTLTIDGDPAAAALFALNTTSRSRRLI</sequence>
<feature type="region of interest" description="Disordered" evidence="1">
    <location>
        <begin position="34"/>
        <end position="91"/>
    </location>
</feature>
<feature type="region of interest" description="Disordered" evidence="1">
    <location>
        <begin position="143"/>
        <end position="168"/>
    </location>
</feature>
<feature type="region of interest" description="Disordered" evidence="1">
    <location>
        <begin position="1"/>
        <end position="20"/>
    </location>
</feature>
<feature type="region of interest" description="Disordered" evidence="1">
    <location>
        <begin position="185"/>
        <end position="212"/>
    </location>
</feature>
<proteinExistence type="predicted"/>